<dbReference type="InterPro" id="IPR007235">
    <property type="entry name" value="Glyco_trans_28_C"/>
</dbReference>
<name>A0ABW5K4F5_9FLAO</name>
<proteinExistence type="predicted"/>
<evidence type="ECO:0000313" key="3">
    <source>
        <dbReference type="Proteomes" id="UP001597467"/>
    </source>
</evidence>
<dbReference type="RefSeq" id="WP_379904984.1">
    <property type="nucleotide sequence ID" value="NZ_JBHULM010000011.1"/>
</dbReference>
<dbReference type="PANTHER" id="PTHR21015:SF22">
    <property type="entry name" value="GLYCOSYLTRANSFERASE"/>
    <property type="match status" value="1"/>
</dbReference>
<dbReference type="PANTHER" id="PTHR21015">
    <property type="entry name" value="UDP-N-ACETYLGLUCOSAMINE--N-ACETYLMURAMYL-(PENTAPEPTIDE) PYROPHOSPHORYL-UNDECAPRENOL N-ACETYLGLUCOSAMINE TRANSFERASE 1"/>
    <property type="match status" value="1"/>
</dbReference>
<feature type="domain" description="Glycosyl transferase family 28 C-terminal" evidence="1">
    <location>
        <begin position="231"/>
        <end position="330"/>
    </location>
</feature>
<dbReference type="SUPFAM" id="SSF53756">
    <property type="entry name" value="UDP-Glycosyltransferase/glycogen phosphorylase"/>
    <property type="match status" value="1"/>
</dbReference>
<comment type="caution">
    <text evidence="2">The sequence shown here is derived from an EMBL/GenBank/DDBJ whole genome shotgun (WGS) entry which is preliminary data.</text>
</comment>
<protein>
    <submittedName>
        <fullName evidence="2">Glycosyltransferase</fullName>
    </submittedName>
</protein>
<sequence length="350" mass="39682">MNTKKRILIAPLNWGLGHATRCIPIIHALLKNNFEVVLASDGVALMLLKKEFPKLEAIELPSYNIEYAKKAKLFKWKLLKDTPKVLKAIKAEKKALKTIIETHNITGVISDNRLGLHSKKVPCVFISHQLQVLSGSTTWLSTKMHQKIMKQFDVCWVPDNLGTPNLSGKLGHIDISELPIHYLGPLSRFCKKETKITTDLLVLLSGPEPQRTLLENKLFETLKAFKGKIVFVKGVMEETQTKVQEGNWTIYNFMTSDLLEQAINESALVLSRSGYTTIMDLAKLEKKAFFIPTPGQFEQEYLAKRLDSLGIVPYCKQEDFTIEKLQAATLSTGLTHFDYEINYKKLFGLF</sequence>
<organism evidence="2 3">
    <name type="scientific">Lacinutrix gracilariae</name>
    <dbReference type="NCBI Taxonomy" id="1747198"/>
    <lineage>
        <taxon>Bacteria</taxon>
        <taxon>Pseudomonadati</taxon>
        <taxon>Bacteroidota</taxon>
        <taxon>Flavobacteriia</taxon>
        <taxon>Flavobacteriales</taxon>
        <taxon>Flavobacteriaceae</taxon>
        <taxon>Lacinutrix</taxon>
    </lineage>
</organism>
<evidence type="ECO:0000259" key="1">
    <source>
        <dbReference type="Pfam" id="PF04101"/>
    </source>
</evidence>
<dbReference type="Proteomes" id="UP001597467">
    <property type="component" value="Unassembled WGS sequence"/>
</dbReference>
<evidence type="ECO:0000313" key="2">
    <source>
        <dbReference type="EMBL" id="MFD2543268.1"/>
    </source>
</evidence>
<keyword evidence="3" id="KW-1185">Reference proteome</keyword>
<reference evidence="3" key="1">
    <citation type="journal article" date="2019" name="Int. J. Syst. Evol. Microbiol.">
        <title>The Global Catalogue of Microorganisms (GCM) 10K type strain sequencing project: providing services to taxonomists for standard genome sequencing and annotation.</title>
        <authorList>
            <consortium name="The Broad Institute Genomics Platform"/>
            <consortium name="The Broad Institute Genome Sequencing Center for Infectious Disease"/>
            <person name="Wu L."/>
            <person name="Ma J."/>
        </authorList>
    </citation>
    <scope>NUCLEOTIDE SEQUENCE [LARGE SCALE GENOMIC DNA]</scope>
    <source>
        <strain evidence="3">KCTC 42808</strain>
    </source>
</reference>
<dbReference type="Gene3D" id="3.40.50.2000">
    <property type="entry name" value="Glycogen Phosphorylase B"/>
    <property type="match status" value="1"/>
</dbReference>
<dbReference type="Pfam" id="PF04101">
    <property type="entry name" value="Glyco_tran_28_C"/>
    <property type="match status" value="1"/>
</dbReference>
<accession>A0ABW5K4F5</accession>
<gene>
    <name evidence="2" type="ORF">ACFSSB_13120</name>
</gene>
<dbReference type="EMBL" id="JBHULM010000011">
    <property type="protein sequence ID" value="MFD2543268.1"/>
    <property type="molecule type" value="Genomic_DNA"/>
</dbReference>